<dbReference type="AlphaFoldDB" id="A0A179GJB0"/>
<evidence type="ECO:0000313" key="2">
    <source>
        <dbReference type="EMBL" id="OAQ85555.1"/>
    </source>
</evidence>
<accession>A0A179GJB0</accession>
<reference evidence="1 3" key="1">
    <citation type="submission" date="2016-01" db="EMBL/GenBank/DDBJ databases">
        <title>Biosynthesis of antibiotic leucinostatins and their inhibition on Phytophthora in bio-control Purpureocillium lilacinum.</title>
        <authorList>
            <person name="Wang G."/>
            <person name="Liu Z."/>
            <person name="Lin R."/>
            <person name="Li E."/>
            <person name="Mao Z."/>
            <person name="Ling J."/>
            <person name="Yin W."/>
            <person name="Xie B."/>
        </authorList>
    </citation>
    <scope>NUCLEOTIDE SEQUENCE [LARGE SCALE GENOMIC DNA]</scope>
    <source>
        <strain evidence="1">PLBJ-1</strain>
        <strain evidence="2">PLFJ-1</strain>
    </source>
</reference>
<evidence type="ECO:0000313" key="3">
    <source>
        <dbReference type="Proteomes" id="UP000078240"/>
    </source>
</evidence>
<dbReference type="EMBL" id="LSBI01000007">
    <property type="protein sequence ID" value="OAQ85555.1"/>
    <property type="molecule type" value="Genomic_DNA"/>
</dbReference>
<dbReference type="Proteomes" id="UP000078240">
    <property type="component" value="Unassembled WGS sequence"/>
</dbReference>
<organism evidence="1 3">
    <name type="scientific">Purpureocillium lilacinum</name>
    <name type="common">Paecilomyces lilacinus</name>
    <dbReference type="NCBI Taxonomy" id="33203"/>
    <lineage>
        <taxon>Eukaryota</taxon>
        <taxon>Fungi</taxon>
        <taxon>Dikarya</taxon>
        <taxon>Ascomycota</taxon>
        <taxon>Pezizomycotina</taxon>
        <taxon>Sordariomycetes</taxon>
        <taxon>Hypocreomycetidae</taxon>
        <taxon>Hypocreales</taxon>
        <taxon>Ophiocordycipitaceae</taxon>
        <taxon>Purpureocillium</taxon>
    </lineage>
</organism>
<protein>
    <submittedName>
        <fullName evidence="1">Uncharacterized protein</fullName>
    </submittedName>
</protein>
<sequence length="77" mass="8698">MSEVLEVPNSAAPCPELLLSDRPKKRRVLPLWAQVAGNELASPSLASRREKPAGRCCPRRLFRWAPIRYPDQKRASC</sequence>
<dbReference type="EMBL" id="LSBH01000006">
    <property type="protein sequence ID" value="OAQ77433.1"/>
    <property type="molecule type" value="Genomic_DNA"/>
</dbReference>
<proteinExistence type="predicted"/>
<gene>
    <name evidence="1" type="ORF">VFPBJ_07905</name>
    <name evidence="2" type="ORF">VFPFJ_07944</name>
</gene>
<name>A0A179GJB0_PURLI</name>
<comment type="caution">
    <text evidence="1">The sequence shown here is derived from an EMBL/GenBank/DDBJ whole genome shotgun (WGS) entry which is preliminary data.</text>
</comment>
<dbReference type="Proteomes" id="UP000078340">
    <property type="component" value="Unassembled WGS sequence"/>
</dbReference>
<evidence type="ECO:0000313" key="1">
    <source>
        <dbReference type="EMBL" id="OAQ77433.1"/>
    </source>
</evidence>